<reference evidence="1" key="1">
    <citation type="submission" date="2018-06" db="EMBL/GenBank/DDBJ databases">
        <authorList>
            <person name="Zhirakovskaya E."/>
        </authorList>
    </citation>
    <scope>NUCLEOTIDE SEQUENCE</scope>
</reference>
<dbReference type="AlphaFoldDB" id="A0A3B0U2Q7"/>
<evidence type="ECO:0008006" key="2">
    <source>
        <dbReference type="Google" id="ProtNLM"/>
    </source>
</evidence>
<accession>A0A3B0U2Q7</accession>
<sequence>MNNGKFIRQIGKKGNGPGEYLIIFDFVVISDTIFISSTGKRSLIKYSVNGDFIEEFPTPGQHKMSWFSITPEKVFVSYNGLQNGKLYLFNKYLTKVDTVTIDYNAPKDSAPYMLADTYDYTFQNGGEKRFLFTNYMSDTVWYIHNCKKKIGYILNLGDKLLPEKYRYERLKGDFDRFMKVAIPYQKIKLLETPSFLFLFQKGWTEQNVNSIYVHDLAENTTLKYETSYIFDDLVGKQNLVPRYTSNNCILATINPIELKKELKNKRDYAKTGEDTPSPAWVEQINKVKEDDNQILVIMPVRNKTLKK</sequence>
<protein>
    <recommendedName>
        <fullName evidence="2">6-bladed beta-propeller</fullName>
    </recommendedName>
</protein>
<evidence type="ECO:0000313" key="1">
    <source>
        <dbReference type="EMBL" id="VAW25165.1"/>
    </source>
</evidence>
<proteinExistence type="predicted"/>
<name>A0A3B0U2Q7_9ZZZZ</name>
<organism evidence="1">
    <name type="scientific">hydrothermal vent metagenome</name>
    <dbReference type="NCBI Taxonomy" id="652676"/>
    <lineage>
        <taxon>unclassified sequences</taxon>
        <taxon>metagenomes</taxon>
        <taxon>ecological metagenomes</taxon>
    </lineage>
</organism>
<gene>
    <name evidence="1" type="ORF">MNBD_BACTEROID01-356</name>
</gene>
<dbReference type="EMBL" id="UOEP01000238">
    <property type="protein sequence ID" value="VAW25165.1"/>
    <property type="molecule type" value="Genomic_DNA"/>
</dbReference>
<dbReference type="Pfam" id="PF17170">
    <property type="entry name" value="DUF5128"/>
    <property type="match status" value="1"/>
</dbReference>